<reference evidence="1 2" key="1">
    <citation type="submission" date="2013-10" db="EMBL/GenBank/DDBJ databases">
        <title>Antibiotic resistance diversity of beta-lactamase producers in the General Hospital Vienna.</title>
        <authorList>
            <person name="Barisic I."/>
            <person name="Mitteregger D."/>
            <person name="Hirschl A.M."/>
            <person name="Noehammer C."/>
            <person name="Wiesinger-Mayr H."/>
        </authorList>
    </citation>
    <scope>NUCLEOTIDE SEQUENCE [LARGE SCALE GENOMIC DNA]</scope>
    <source>
        <strain evidence="1 2">ISC7</strain>
    </source>
</reference>
<proteinExistence type="predicted"/>
<dbReference type="EMBL" id="CBWN010000001">
    <property type="protein sequence ID" value="CDL24357.1"/>
    <property type="molecule type" value="Genomic_DNA"/>
</dbReference>
<evidence type="ECO:0000313" key="2">
    <source>
        <dbReference type="Proteomes" id="UP000019199"/>
    </source>
</evidence>
<sequence>MILHPSEQGRGSAPLSDYATAIFSSLMACESTSMPPVRLVV</sequence>
<organism evidence="1 2">
    <name type="scientific">Escherichia coli ISC7</name>
    <dbReference type="NCBI Taxonomy" id="1432555"/>
    <lineage>
        <taxon>Bacteria</taxon>
        <taxon>Pseudomonadati</taxon>
        <taxon>Pseudomonadota</taxon>
        <taxon>Gammaproteobacteria</taxon>
        <taxon>Enterobacterales</taxon>
        <taxon>Enterobacteriaceae</taxon>
        <taxon>Escherichia</taxon>
    </lineage>
</organism>
<accession>W1EU76</accession>
<name>W1EU76_ECOLX</name>
<evidence type="ECO:0000313" key="1">
    <source>
        <dbReference type="EMBL" id="CDL24357.1"/>
    </source>
</evidence>
<protein>
    <submittedName>
        <fullName evidence="1">Uncharacterized protein</fullName>
    </submittedName>
</protein>
<dbReference type="Proteomes" id="UP000019199">
    <property type="component" value="Unassembled WGS sequence"/>
</dbReference>
<dbReference type="AlphaFoldDB" id="W1EU76"/>
<comment type="caution">
    <text evidence="1">The sequence shown here is derived from an EMBL/GenBank/DDBJ whole genome shotgun (WGS) entry which is preliminary data.</text>
</comment>